<dbReference type="AlphaFoldDB" id="A0A1I7SS05"/>
<name>A0A1I7SS05_BURXY</name>
<dbReference type="PANTHER" id="PTHR31389:SF4">
    <property type="entry name" value="LD39211P"/>
    <property type="match status" value="1"/>
</dbReference>
<proteinExistence type="predicted"/>
<reference evidence="2" key="1">
    <citation type="submission" date="2016-11" db="UniProtKB">
        <authorList>
            <consortium name="WormBaseParasite"/>
        </authorList>
    </citation>
    <scope>IDENTIFICATION</scope>
</reference>
<sequence length="398" mass="46186">MRKRGLGGLVVGAVVFLIFLGYRIDYKYDTFSQLVVRSDPLKEIKEGCGCQGENFCFPGLDESLNRKYGQPFPCEYYKYLIKFHLTESDISGLKTNGTDEIDDNWLPVFASAVSSNHFSETRSFVLDIRKWVPNSKIIIYDLGLERKEINEIQSWCNVEYRKFDYANYPPHFRNLLSYAFKIVIAEILRTERNFFFYDSSVRLDDNLHKMIPKAIKEGKILPFMNFNAAWHSVYATLANGTLDYIPLPNEVLYAREYQSILFISDSAYTRRFIRWFSLCALTEDCISPKGAIVNCTLHGDPLHDKMNCHRYDQNLWNMIHLEFLFHPIERGAISLGLIDKWGNGTEFIRNVLRERDSRYLWWGSKFLVVRAGSQTPIKVECAEQANSSTTAVLKEILL</sequence>
<accession>A0A1I7SS05</accession>
<evidence type="ECO:0000313" key="2">
    <source>
        <dbReference type="WBParaSite" id="BXY_1582200.1"/>
    </source>
</evidence>
<dbReference type="PANTHER" id="PTHR31389">
    <property type="entry name" value="LD39211P"/>
    <property type="match status" value="1"/>
</dbReference>
<dbReference type="InterPro" id="IPR012444">
    <property type="entry name" value="DUF1647"/>
</dbReference>
<dbReference type="eggNOG" id="ENOG502SA4K">
    <property type="taxonomic scope" value="Eukaryota"/>
</dbReference>
<dbReference type="Proteomes" id="UP000095284">
    <property type="component" value="Unplaced"/>
</dbReference>
<organism evidence="1 2">
    <name type="scientific">Bursaphelenchus xylophilus</name>
    <name type="common">Pinewood nematode worm</name>
    <name type="synonym">Aphelenchoides xylophilus</name>
    <dbReference type="NCBI Taxonomy" id="6326"/>
    <lineage>
        <taxon>Eukaryota</taxon>
        <taxon>Metazoa</taxon>
        <taxon>Ecdysozoa</taxon>
        <taxon>Nematoda</taxon>
        <taxon>Chromadorea</taxon>
        <taxon>Rhabditida</taxon>
        <taxon>Tylenchina</taxon>
        <taxon>Tylenchomorpha</taxon>
        <taxon>Aphelenchoidea</taxon>
        <taxon>Aphelenchoididae</taxon>
        <taxon>Bursaphelenchus</taxon>
    </lineage>
</organism>
<dbReference type="Pfam" id="PF07801">
    <property type="entry name" value="DUF1647"/>
    <property type="match status" value="1"/>
</dbReference>
<protein>
    <submittedName>
        <fullName evidence="2">Nucleotide-diphospho-sugar transferase domain-containing protein</fullName>
    </submittedName>
</protein>
<dbReference type="WBParaSite" id="BXY_1582200.1">
    <property type="protein sequence ID" value="BXY_1582200.1"/>
    <property type="gene ID" value="BXY_1582200"/>
</dbReference>
<evidence type="ECO:0000313" key="1">
    <source>
        <dbReference type="Proteomes" id="UP000095284"/>
    </source>
</evidence>